<dbReference type="PANTHER" id="PTHR38567">
    <property type="entry name" value="DUF4291 DOMAIN-CONTAINING PROTEIN"/>
    <property type="match status" value="1"/>
</dbReference>
<dbReference type="AlphaFoldDB" id="A0A292PWB5"/>
<sequence>MSTQLDDTSTTTAPTATTTTTTTMTPYRQIRAQYTDTTVTLYQAYHPSIALPAVANQSLLSSPSFQLTRMTWIKPSWNWMMYRSGYATKTAHQSHILALTMPREAFEHILSLGNPAKGDVRIQWDPERSVSIGRLEHRSIQIGIGRGIVEKWAGEWVVGIEDVTELARRIGGLVAEGKVEEAEGLRPVERVYPVSEELRRVLGMDLEEGVDGGVEGGGAG</sequence>
<feature type="compositionally biased region" description="Low complexity" evidence="1">
    <location>
        <begin position="8"/>
        <end position="20"/>
    </location>
</feature>
<dbReference type="Proteomes" id="UP001412239">
    <property type="component" value="Unassembled WGS sequence"/>
</dbReference>
<proteinExistence type="predicted"/>
<evidence type="ECO:0000313" key="3">
    <source>
        <dbReference type="Proteomes" id="UP001412239"/>
    </source>
</evidence>
<protein>
    <recommendedName>
        <fullName evidence="4">ATP-dependent RNA helicase DHX8</fullName>
    </recommendedName>
</protein>
<dbReference type="Pfam" id="PF14124">
    <property type="entry name" value="DUF4291"/>
    <property type="match status" value="1"/>
</dbReference>
<dbReference type="InterPro" id="IPR025633">
    <property type="entry name" value="DUF4291"/>
</dbReference>
<dbReference type="EMBL" id="LN891011">
    <property type="protein sequence ID" value="CUS11839.1"/>
    <property type="molecule type" value="Genomic_DNA"/>
</dbReference>
<feature type="region of interest" description="Disordered" evidence="1">
    <location>
        <begin position="1"/>
        <end position="20"/>
    </location>
</feature>
<reference evidence="2" key="1">
    <citation type="submission" date="2015-10" db="EMBL/GenBank/DDBJ databases">
        <authorList>
            <person name="Regsiter A."/>
            <person name="william w."/>
        </authorList>
    </citation>
    <scope>NUCLEOTIDE SEQUENCE</scope>
    <source>
        <strain evidence="2">Montdore</strain>
    </source>
</reference>
<name>A0A292PWB5_9PEZI</name>
<evidence type="ECO:0000313" key="2">
    <source>
        <dbReference type="EMBL" id="CUS11839.1"/>
    </source>
</evidence>
<accession>A0A292PWB5</accession>
<dbReference type="PANTHER" id="PTHR38567:SF1">
    <property type="entry name" value="DUF4291 DOMAIN-CONTAINING PROTEIN"/>
    <property type="match status" value="1"/>
</dbReference>
<organism evidence="2 3">
    <name type="scientific">Tuber aestivum</name>
    <name type="common">summer truffle</name>
    <dbReference type="NCBI Taxonomy" id="59557"/>
    <lineage>
        <taxon>Eukaryota</taxon>
        <taxon>Fungi</taxon>
        <taxon>Dikarya</taxon>
        <taxon>Ascomycota</taxon>
        <taxon>Pezizomycotina</taxon>
        <taxon>Pezizomycetes</taxon>
        <taxon>Pezizales</taxon>
        <taxon>Tuberaceae</taxon>
        <taxon>Tuber</taxon>
    </lineage>
</organism>
<evidence type="ECO:0008006" key="4">
    <source>
        <dbReference type="Google" id="ProtNLM"/>
    </source>
</evidence>
<keyword evidence="3" id="KW-1185">Reference proteome</keyword>
<evidence type="ECO:0000256" key="1">
    <source>
        <dbReference type="SAM" id="MobiDB-lite"/>
    </source>
</evidence>
<gene>
    <name evidence="2" type="ORF">GSTUAT00004096001</name>
</gene>